<dbReference type="RefSeq" id="WP_188907708.1">
    <property type="nucleotide sequence ID" value="NZ_BMIQ01000002.1"/>
</dbReference>
<gene>
    <name evidence="4" type="ORF">GCM10011390_16120</name>
</gene>
<dbReference type="InterPro" id="IPR058788">
    <property type="entry name" value="ApnL_N"/>
</dbReference>
<dbReference type="InterPro" id="IPR058787">
    <property type="entry name" value="ApnL_M"/>
</dbReference>
<name>A0A916ZHX2_9HYPH</name>
<dbReference type="AlphaFoldDB" id="A0A916ZHX2"/>
<dbReference type="Proteomes" id="UP000644699">
    <property type="component" value="Unassembled WGS sequence"/>
</dbReference>
<reference evidence="4" key="1">
    <citation type="journal article" date="2014" name="Int. J. Syst. Evol. Microbiol.">
        <title>Complete genome sequence of Corynebacterium casei LMG S-19264T (=DSM 44701T), isolated from a smear-ripened cheese.</title>
        <authorList>
            <consortium name="US DOE Joint Genome Institute (JGI-PGF)"/>
            <person name="Walter F."/>
            <person name="Albersmeier A."/>
            <person name="Kalinowski J."/>
            <person name="Ruckert C."/>
        </authorList>
    </citation>
    <scope>NUCLEOTIDE SEQUENCE</scope>
    <source>
        <strain evidence="4">CGMCC 1.15367</strain>
    </source>
</reference>
<evidence type="ECO:0000313" key="5">
    <source>
        <dbReference type="Proteomes" id="UP000644699"/>
    </source>
</evidence>
<sequence>MSDDRLALYGTDEPPAPHRRLRAGRLEADLVAGNLRAIRFAGHEVLRAIAYVVRDRDWGTYDLGIDAPTVAEDAAGFTVAWRAACTAPDGAWLAIEATIRGEASGRLVFEASARPEGDFETNRCGFCILHPIEGVAGRLARVVHTDGSVETARFPDLIEPWQPFKDIAAIRHEPAPGLAALCRMEGDVFEMEDQRAWSDASYKTYVRPLALPWPYRLPVGATMRQRIVLEIEGGRDVPAVAADGAGPVRLGLGPTTGERFPAFGLLVAPDEAGDILAAPDALRDLAPRHLLFHFDPTAGHGAAELARLAAVRALAPGAEAMLECVLPGIGDPGAELRESAALVAASGLDPSAVTVGPSVDRQSTPPGSAWPPCPPLDAVYAAARQAFPGLRLGGGMFSYFTELNRKRPPVGLLDYVTHATCPIVHAADDLSVMQSLEAIPFITRSTRAIIGRDKPYHLGPVTIGMRQNPYGSRTMPNPENRRIAMAAEDPRGRGLFAAAWLVGYAARLAGAGIEAWTGATLAGPRGLIARQGDDTRRHPLFHVAEGMAALSGLPRLALRSAAASRVDGVAAETGDGRVCLWLANLTPEPQRVLLPDLGSAETARLEAGAAGWQRGAAAGPDLTLGPYAVVRVEGALTASTP</sequence>
<comment type="caution">
    <text evidence="4">The sequence shown here is derived from an EMBL/GenBank/DDBJ whole genome shotgun (WGS) entry which is preliminary data.</text>
</comment>
<evidence type="ECO:0000313" key="4">
    <source>
        <dbReference type="EMBL" id="GGD98116.1"/>
    </source>
</evidence>
<feature type="domain" description="D-apionate lactonase C-terminal" evidence="3">
    <location>
        <begin position="564"/>
        <end position="632"/>
    </location>
</feature>
<evidence type="ECO:0000259" key="2">
    <source>
        <dbReference type="Pfam" id="PF25838"/>
    </source>
</evidence>
<feature type="domain" description="D-apionate lactonase TIM barrel" evidence="2">
    <location>
        <begin position="264"/>
        <end position="552"/>
    </location>
</feature>
<reference evidence="4" key="2">
    <citation type="submission" date="2020-09" db="EMBL/GenBank/DDBJ databases">
        <authorList>
            <person name="Sun Q."/>
            <person name="Zhou Y."/>
        </authorList>
    </citation>
    <scope>NUCLEOTIDE SEQUENCE</scope>
    <source>
        <strain evidence="4">CGMCC 1.15367</strain>
    </source>
</reference>
<organism evidence="4 5">
    <name type="scientific">Aureimonas endophytica</name>
    <dbReference type="NCBI Taxonomy" id="2027858"/>
    <lineage>
        <taxon>Bacteria</taxon>
        <taxon>Pseudomonadati</taxon>
        <taxon>Pseudomonadota</taxon>
        <taxon>Alphaproteobacteria</taxon>
        <taxon>Hyphomicrobiales</taxon>
        <taxon>Aurantimonadaceae</taxon>
        <taxon>Aureimonas</taxon>
    </lineage>
</organism>
<proteinExistence type="predicted"/>
<evidence type="ECO:0000259" key="3">
    <source>
        <dbReference type="Pfam" id="PF25839"/>
    </source>
</evidence>
<dbReference type="InterPro" id="IPR058789">
    <property type="entry name" value="ApnL_C"/>
</dbReference>
<dbReference type="EMBL" id="BMIQ01000002">
    <property type="protein sequence ID" value="GGD98116.1"/>
    <property type="molecule type" value="Genomic_DNA"/>
</dbReference>
<dbReference type="Pfam" id="PF25837">
    <property type="entry name" value="Apionate_lact_N"/>
    <property type="match status" value="1"/>
</dbReference>
<feature type="domain" description="D-apionate lactonase N-terminal" evidence="1">
    <location>
        <begin position="7"/>
        <end position="233"/>
    </location>
</feature>
<protein>
    <submittedName>
        <fullName evidence="4">Uncharacterized protein</fullName>
    </submittedName>
</protein>
<dbReference type="Pfam" id="PF25838">
    <property type="entry name" value="Apionate_lact_M"/>
    <property type="match status" value="1"/>
</dbReference>
<dbReference type="Pfam" id="PF25839">
    <property type="entry name" value="Apionate_lact_C"/>
    <property type="match status" value="1"/>
</dbReference>
<accession>A0A916ZHX2</accession>
<keyword evidence="5" id="KW-1185">Reference proteome</keyword>
<evidence type="ECO:0000259" key="1">
    <source>
        <dbReference type="Pfam" id="PF25837"/>
    </source>
</evidence>